<proteinExistence type="predicted"/>
<dbReference type="PANTHER" id="PTHR34222:SF33">
    <property type="entry name" value="RETROTRANSPOSON GAG DOMAIN-CONTAINING PROTEIN"/>
    <property type="match status" value="1"/>
</dbReference>
<gene>
    <name evidence="1" type="ORF">A4A49_64744</name>
</gene>
<name>A0A1J6JZC4_NICAT</name>
<dbReference type="PANTHER" id="PTHR34222">
    <property type="entry name" value="GAG_PRE-INTEGRS DOMAIN-CONTAINING PROTEIN"/>
    <property type="match status" value="1"/>
</dbReference>
<accession>A0A1J6JZC4</accession>
<dbReference type="EMBL" id="MJEQ01003339">
    <property type="protein sequence ID" value="OIT23114.1"/>
    <property type="molecule type" value="Genomic_DNA"/>
</dbReference>
<feature type="non-terminal residue" evidence="1">
    <location>
        <position position="210"/>
    </location>
</feature>
<protein>
    <submittedName>
        <fullName evidence="1">Uncharacterized protein</fullName>
    </submittedName>
</protein>
<sequence length="210" mass="23233">ILLTSPLPSLGQAYSMIIQDEKQREIHASPVYPGESASFIAAQHGTVGKRNNMRDFKGKRPGYEGKKNNSTFSYCKKPGHVVEQCYRLVGFSSDFKFTNQRKYQGSVQGNNALSTEENAIQTAGIKSLTQENISQILQLLQQVQMGKKGTNSSENKADVNCVGISFSHNCTSFAHNNNETWILDSGASEHMTFDETALYNIAPLHKPLNV</sequence>
<dbReference type="AlphaFoldDB" id="A0A1J6JZC4"/>
<keyword evidence="2" id="KW-1185">Reference proteome</keyword>
<dbReference type="Gramene" id="OIT23114">
    <property type="protein sequence ID" value="OIT23114"/>
    <property type="gene ID" value="A4A49_64744"/>
</dbReference>
<evidence type="ECO:0000313" key="2">
    <source>
        <dbReference type="Proteomes" id="UP000187609"/>
    </source>
</evidence>
<dbReference type="Proteomes" id="UP000187609">
    <property type="component" value="Unassembled WGS sequence"/>
</dbReference>
<evidence type="ECO:0000313" key="1">
    <source>
        <dbReference type="EMBL" id="OIT23114.1"/>
    </source>
</evidence>
<feature type="non-terminal residue" evidence="1">
    <location>
        <position position="1"/>
    </location>
</feature>
<reference evidence="1" key="1">
    <citation type="submission" date="2016-11" db="EMBL/GenBank/DDBJ databases">
        <title>The genome of Nicotiana attenuata.</title>
        <authorList>
            <person name="Xu S."/>
            <person name="Brockmoeller T."/>
            <person name="Gaquerel E."/>
            <person name="Navarro A."/>
            <person name="Kuhl H."/>
            <person name="Gase K."/>
            <person name="Ling Z."/>
            <person name="Zhou W."/>
            <person name="Kreitzer C."/>
            <person name="Stanke M."/>
            <person name="Tang H."/>
            <person name="Lyons E."/>
            <person name="Pandey P."/>
            <person name="Pandey S.P."/>
            <person name="Timmermann B."/>
            <person name="Baldwin I.T."/>
        </authorList>
    </citation>
    <scope>NUCLEOTIDE SEQUENCE [LARGE SCALE GENOMIC DNA]</scope>
    <source>
        <strain evidence="1">UT</strain>
    </source>
</reference>
<organism evidence="1 2">
    <name type="scientific">Nicotiana attenuata</name>
    <name type="common">Coyote tobacco</name>
    <dbReference type="NCBI Taxonomy" id="49451"/>
    <lineage>
        <taxon>Eukaryota</taxon>
        <taxon>Viridiplantae</taxon>
        <taxon>Streptophyta</taxon>
        <taxon>Embryophyta</taxon>
        <taxon>Tracheophyta</taxon>
        <taxon>Spermatophyta</taxon>
        <taxon>Magnoliopsida</taxon>
        <taxon>eudicotyledons</taxon>
        <taxon>Gunneridae</taxon>
        <taxon>Pentapetalae</taxon>
        <taxon>asterids</taxon>
        <taxon>lamiids</taxon>
        <taxon>Solanales</taxon>
        <taxon>Solanaceae</taxon>
        <taxon>Nicotianoideae</taxon>
        <taxon>Nicotianeae</taxon>
        <taxon>Nicotiana</taxon>
    </lineage>
</organism>
<comment type="caution">
    <text evidence="1">The sequence shown here is derived from an EMBL/GenBank/DDBJ whole genome shotgun (WGS) entry which is preliminary data.</text>
</comment>